<protein>
    <submittedName>
        <fullName evidence="2">Uncharacterized protein</fullName>
    </submittedName>
</protein>
<evidence type="ECO:0000256" key="1">
    <source>
        <dbReference type="SAM" id="MobiDB-lite"/>
    </source>
</evidence>
<feature type="compositionally biased region" description="Basic and acidic residues" evidence="1">
    <location>
        <begin position="1"/>
        <end position="11"/>
    </location>
</feature>
<sequence length="93" mass="10163">MWHEGGERECGGDSVGDSSTGESGLADEDESNAVKFGDKDDMRAMAEASCGWGRREASELGAVDESWRCVLVQNSWRLHKEEGMAEGRLLKGR</sequence>
<evidence type="ECO:0000313" key="2">
    <source>
        <dbReference type="EMBL" id="KAF4033732.1"/>
    </source>
</evidence>
<dbReference type="AlphaFoldDB" id="A0A833RUN4"/>
<dbReference type="Proteomes" id="UP000602510">
    <property type="component" value="Unassembled WGS sequence"/>
</dbReference>
<evidence type="ECO:0000313" key="3">
    <source>
        <dbReference type="Proteomes" id="UP000602510"/>
    </source>
</evidence>
<feature type="region of interest" description="Disordered" evidence="1">
    <location>
        <begin position="1"/>
        <end position="40"/>
    </location>
</feature>
<keyword evidence="3" id="KW-1185">Reference proteome</keyword>
<accession>A0A833RUN4</accession>
<comment type="caution">
    <text evidence="2">The sequence shown here is derived from an EMBL/GenBank/DDBJ whole genome shotgun (WGS) entry which is preliminary data.</text>
</comment>
<proteinExistence type="predicted"/>
<organism evidence="2 3">
    <name type="scientific">Phytophthora infestans</name>
    <name type="common">Potato late blight agent</name>
    <name type="synonym">Botrytis infestans</name>
    <dbReference type="NCBI Taxonomy" id="4787"/>
    <lineage>
        <taxon>Eukaryota</taxon>
        <taxon>Sar</taxon>
        <taxon>Stramenopiles</taxon>
        <taxon>Oomycota</taxon>
        <taxon>Peronosporomycetes</taxon>
        <taxon>Peronosporales</taxon>
        <taxon>Peronosporaceae</taxon>
        <taxon>Phytophthora</taxon>
    </lineage>
</organism>
<reference evidence="2" key="1">
    <citation type="submission" date="2020-04" db="EMBL/GenBank/DDBJ databases">
        <title>Hybrid Assembly of Korean Phytophthora infestans isolates.</title>
        <authorList>
            <person name="Prokchorchik M."/>
            <person name="Lee Y."/>
            <person name="Seo J."/>
            <person name="Cho J.-H."/>
            <person name="Park Y.-E."/>
            <person name="Jang D.-C."/>
            <person name="Im J.-S."/>
            <person name="Choi J.-G."/>
            <person name="Park H.-J."/>
            <person name="Lee G.-B."/>
            <person name="Lee Y.-G."/>
            <person name="Hong S.-Y."/>
            <person name="Cho K."/>
            <person name="Sohn K.H."/>
        </authorList>
    </citation>
    <scope>NUCLEOTIDE SEQUENCE</scope>
    <source>
        <strain evidence="2">KR_1_A1</strain>
    </source>
</reference>
<dbReference type="EMBL" id="WSZM01000409">
    <property type="protein sequence ID" value="KAF4033732.1"/>
    <property type="molecule type" value="Genomic_DNA"/>
</dbReference>
<gene>
    <name evidence="2" type="ORF">GN244_ATG14286</name>
</gene>
<name>A0A833RUN4_PHYIN</name>